<protein>
    <submittedName>
        <fullName evidence="1">Uncharacterized protein</fullName>
    </submittedName>
</protein>
<evidence type="ECO:0000313" key="2">
    <source>
        <dbReference type="Proteomes" id="UP001217838"/>
    </source>
</evidence>
<reference evidence="1 2" key="1">
    <citation type="submission" date="2022-11" db="EMBL/GenBank/DDBJ databases">
        <title>Minimal conservation of predation-associated metabolite biosynthetic gene clusters underscores biosynthetic potential of Myxococcota including descriptions for ten novel species: Archangium lansinium sp. nov., Myxococcus landrumus sp. nov., Nannocystis bai.</title>
        <authorList>
            <person name="Ahearne A."/>
            <person name="Stevens C."/>
            <person name="Dowd S."/>
        </authorList>
    </citation>
    <scope>NUCLEOTIDE SEQUENCE [LARGE SCALE GENOMIC DNA]</scope>
    <source>
        <strain evidence="1 2">NCELM</strain>
    </source>
</reference>
<evidence type="ECO:0000313" key="1">
    <source>
        <dbReference type="EMBL" id="MDC0671264.1"/>
    </source>
</evidence>
<sequence length="225" mass="25058">MSRAPGQPGTATPLLGVPRALAVCDAGKKKCRKLLNIGVIIEYDEPDDEIEDPQFREITCRIERAIDDALGKGEDEFENQLGWISTQSWSLVEDPDRNYGRCGICGGWVTDFAEAGAVPAFDHGILERGTWTCRDHLPNHHPRGWHFWEYDFASVAGRELSSKVLALLRSSPDLKLRDITPMLLRVPDLREVTLAAILEPHHRFLRRRRGAAAAGRRGGGGRLSV</sequence>
<accession>A0ABT5BCK8</accession>
<name>A0ABT5BCK8_9BACT</name>
<gene>
    <name evidence="1" type="ORF">POL58_26140</name>
</gene>
<keyword evidence="2" id="KW-1185">Reference proteome</keyword>
<comment type="caution">
    <text evidence="1">The sequence shown here is derived from an EMBL/GenBank/DDBJ whole genome shotgun (WGS) entry which is preliminary data.</text>
</comment>
<dbReference type="Proteomes" id="UP001217838">
    <property type="component" value="Unassembled WGS sequence"/>
</dbReference>
<proteinExistence type="predicted"/>
<dbReference type="EMBL" id="JAQNDN010000015">
    <property type="protein sequence ID" value="MDC0671264.1"/>
    <property type="molecule type" value="Genomic_DNA"/>
</dbReference>
<organism evidence="1 2">
    <name type="scientific">Nannocystis radixulma</name>
    <dbReference type="NCBI Taxonomy" id="2995305"/>
    <lineage>
        <taxon>Bacteria</taxon>
        <taxon>Pseudomonadati</taxon>
        <taxon>Myxococcota</taxon>
        <taxon>Polyangia</taxon>
        <taxon>Nannocystales</taxon>
        <taxon>Nannocystaceae</taxon>
        <taxon>Nannocystis</taxon>
    </lineage>
</organism>
<dbReference type="RefSeq" id="WP_272001372.1">
    <property type="nucleotide sequence ID" value="NZ_JAQNDN010000015.1"/>
</dbReference>